<name>A0A9P7AR24_9AGAM</name>
<evidence type="ECO:0000313" key="1">
    <source>
        <dbReference type="EMBL" id="KAG1793872.1"/>
    </source>
</evidence>
<dbReference type="AlphaFoldDB" id="A0A9P7AR24"/>
<accession>A0A9P7AR24</accession>
<dbReference type="GeneID" id="64600338"/>
<keyword evidence="2" id="KW-1185">Reference proteome</keyword>
<dbReference type="OrthoDB" id="2637024at2759"/>
<proteinExistence type="predicted"/>
<dbReference type="RefSeq" id="XP_041160177.1">
    <property type="nucleotide sequence ID" value="XM_041306574.1"/>
</dbReference>
<sequence>MRLPSYRSSHILRYHPYPRVGLSQREILTHIIEEDDPLLQINNPLSSHNIEYEEDTSNALDLARLQPGDEEQEENAPNPIEVVEVPEAGGELRDRHRKLTALLIVR</sequence>
<comment type="caution">
    <text evidence="1">The sequence shown here is derived from an EMBL/GenBank/DDBJ whole genome shotgun (WGS) entry which is preliminary data.</text>
</comment>
<dbReference type="EMBL" id="JABBWE010000028">
    <property type="protein sequence ID" value="KAG1793872.1"/>
    <property type="molecule type" value="Genomic_DNA"/>
</dbReference>
<dbReference type="Proteomes" id="UP000719766">
    <property type="component" value="Unassembled WGS sequence"/>
</dbReference>
<gene>
    <name evidence="1" type="ORF">HD556DRAFT_1443254</name>
</gene>
<evidence type="ECO:0000313" key="2">
    <source>
        <dbReference type="Proteomes" id="UP000719766"/>
    </source>
</evidence>
<organism evidence="1 2">
    <name type="scientific">Suillus plorans</name>
    <dbReference type="NCBI Taxonomy" id="116603"/>
    <lineage>
        <taxon>Eukaryota</taxon>
        <taxon>Fungi</taxon>
        <taxon>Dikarya</taxon>
        <taxon>Basidiomycota</taxon>
        <taxon>Agaricomycotina</taxon>
        <taxon>Agaricomycetes</taxon>
        <taxon>Agaricomycetidae</taxon>
        <taxon>Boletales</taxon>
        <taxon>Suillineae</taxon>
        <taxon>Suillaceae</taxon>
        <taxon>Suillus</taxon>
    </lineage>
</organism>
<protein>
    <submittedName>
        <fullName evidence="1">Uncharacterized protein</fullName>
    </submittedName>
</protein>
<reference evidence="1" key="1">
    <citation type="journal article" date="2020" name="New Phytol.">
        <title>Comparative genomics reveals dynamic genome evolution in host specialist ectomycorrhizal fungi.</title>
        <authorList>
            <person name="Lofgren L.A."/>
            <person name="Nguyen N.H."/>
            <person name="Vilgalys R."/>
            <person name="Ruytinx J."/>
            <person name="Liao H.L."/>
            <person name="Branco S."/>
            <person name="Kuo A."/>
            <person name="LaButti K."/>
            <person name="Lipzen A."/>
            <person name="Andreopoulos W."/>
            <person name="Pangilinan J."/>
            <person name="Riley R."/>
            <person name="Hundley H."/>
            <person name="Na H."/>
            <person name="Barry K."/>
            <person name="Grigoriev I.V."/>
            <person name="Stajich J.E."/>
            <person name="Kennedy P.G."/>
        </authorList>
    </citation>
    <scope>NUCLEOTIDE SEQUENCE</scope>
    <source>
        <strain evidence="1">S12</strain>
    </source>
</reference>